<keyword evidence="5" id="KW-1185">Reference proteome</keyword>
<dbReference type="PROSITE" id="PS50056">
    <property type="entry name" value="TYR_PHOSPHATASE_2"/>
    <property type="match status" value="1"/>
</dbReference>
<evidence type="ECO:0000256" key="1">
    <source>
        <dbReference type="SAM" id="MobiDB-lite"/>
    </source>
</evidence>
<dbReference type="PROSITE" id="PS50055">
    <property type="entry name" value="TYR_PHOSPHATASE_PTP"/>
    <property type="match status" value="1"/>
</dbReference>
<organism evidence="4 5">
    <name type="scientific">Caenorhabditis angaria</name>
    <dbReference type="NCBI Taxonomy" id="860376"/>
    <lineage>
        <taxon>Eukaryota</taxon>
        <taxon>Metazoa</taxon>
        <taxon>Ecdysozoa</taxon>
        <taxon>Nematoda</taxon>
        <taxon>Chromadorea</taxon>
        <taxon>Rhabditida</taxon>
        <taxon>Rhabditina</taxon>
        <taxon>Rhabditomorpha</taxon>
        <taxon>Rhabditoidea</taxon>
        <taxon>Rhabditidae</taxon>
        <taxon>Peloderinae</taxon>
        <taxon>Caenorhabditis</taxon>
    </lineage>
</organism>
<feature type="compositionally biased region" description="Polar residues" evidence="1">
    <location>
        <begin position="1"/>
        <end position="11"/>
    </location>
</feature>
<dbReference type="PANTHER" id="PTHR23219:SF13">
    <property type="entry name" value="TYROSINE-PROTEIN PHOSPHATASE DOMAIN-CONTAINING PROTEIN"/>
    <property type="match status" value="1"/>
</dbReference>
<feature type="region of interest" description="Disordered" evidence="1">
    <location>
        <begin position="1"/>
        <end position="127"/>
    </location>
</feature>
<comment type="caution">
    <text evidence="4">The sequence shown here is derived from an EMBL/GenBank/DDBJ whole genome shotgun (WGS) entry which is preliminary data.</text>
</comment>
<protein>
    <recommendedName>
        <fullName evidence="6">Tyrosine-protein phosphatase domain-containing protein</fullName>
    </recommendedName>
</protein>
<dbReference type="InterPro" id="IPR029021">
    <property type="entry name" value="Prot-tyrosine_phosphatase-like"/>
</dbReference>
<proteinExistence type="predicted"/>
<dbReference type="OrthoDB" id="5816898at2759"/>
<dbReference type="EMBL" id="CANHGI010000004">
    <property type="protein sequence ID" value="CAI5449106.1"/>
    <property type="molecule type" value="Genomic_DNA"/>
</dbReference>
<feature type="compositionally biased region" description="Polar residues" evidence="1">
    <location>
        <begin position="46"/>
        <end position="55"/>
    </location>
</feature>
<dbReference type="CDD" id="cd00047">
    <property type="entry name" value="PTPc"/>
    <property type="match status" value="1"/>
</dbReference>
<reference evidence="4" key="1">
    <citation type="submission" date="2022-11" db="EMBL/GenBank/DDBJ databases">
        <authorList>
            <person name="Kikuchi T."/>
        </authorList>
    </citation>
    <scope>NUCLEOTIDE SEQUENCE</scope>
    <source>
        <strain evidence="4">PS1010</strain>
    </source>
</reference>
<evidence type="ECO:0000259" key="2">
    <source>
        <dbReference type="PROSITE" id="PS50055"/>
    </source>
</evidence>
<dbReference type="GO" id="GO:0004725">
    <property type="term" value="F:protein tyrosine phosphatase activity"/>
    <property type="evidence" value="ECO:0007669"/>
    <property type="project" value="InterPro"/>
</dbReference>
<evidence type="ECO:0008006" key="6">
    <source>
        <dbReference type="Google" id="ProtNLM"/>
    </source>
</evidence>
<feature type="compositionally biased region" description="Basic and acidic residues" evidence="1">
    <location>
        <begin position="25"/>
        <end position="41"/>
    </location>
</feature>
<dbReference type="SUPFAM" id="SSF52799">
    <property type="entry name" value="(Phosphotyrosine protein) phosphatases II"/>
    <property type="match status" value="1"/>
</dbReference>
<dbReference type="Gene3D" id="3.90.190.10">
    <property type="entry name" value="Protein tyrosine phosphatase superfamily"/>
    <property type="match status" value="1"/>
</dbReference>
<dbReference type="PANTHER" id="PTHR23219">
    <property type="entry name" value="TYROSINE-PROTEIN PHOSPHATASE C15H7.3-RELATED"/>
    <property type="match status" value="1"/>
</dbReference>
<dbReference type="PRINTS" id="PR00700">
    <property type="entry name" value="PRTYPHPHTASE"/>
</dbReference>
<dbReference type="SMART" id="SM00194">
    <property type="entry name" value="PTPc"/>
    <property type="match status" value="1"/>
</dbReference>
<dbReference type="InterPro" id="IPR000387">
    <property type="entry name" value="Tyr_Pase_dom"/>
</dbReference>
<accession>A0A9P1IQ47</accession>
<dbReference type="SMART" id="SM00404">
    <property type="entry name" value="PTPc_motif"/>
    <property type="match status" value="1"/>
</dbReference>
<dbReference type="InterPro" id="IPR003595">
    <property type="entry name" value="Tyr_Pase_cat"/>
</dbReference>
<dbReference type="AlphaFoldDB" id="A0A9P1IQ47"/>
<feature type="compositionally biased region" description="Basic residues" evidence="1">
    <location>
        <begin position="15"/>
        <end position="24"/>
    </location>
</feature>
<dbReference type="InterPro" id="IPR000242">
    <property type="entry name" value="PTP_cat"/>
</dbReference>
<name>A0A9P1IQ47_9PELO</name>
<feature type="compositionally biased region" description="Low complexity" evidence="1">
    <location>
        <begin position="102"/>
        <end position="114"/>
    </location>
</feature>
<feature type="compositionally biased region" description="Basic and acidic residues" evidence="1">
    <location>
        <begin position="118"/>
        <end position="127"/>
    </location>
</feature>
<gene>
    <name evidence="4" type="ORF">CAMP_LOCUS11743</name>
</gene>
<dbReference type="Pfam" id="PF00102">
    <property type="entry name" value="Y_phosphatase"/>
    <property type="match status" value="1"/>
</dbReference>
<feature type="domain" description="Tyrosine-protein phosphatase" evidence="2">
    <location>
        <begin position="145"/>
        <end position="396"/>
    </location>
</feature>
<evidence type="ECO:0000313" key="5">
    <source>
        <dbReference type="Proteomes" id="UP001152747"/>
    </source>
</evidence>
<feature type="domain" description="Tyrosine specific protein phosphatases" evidence="3">
    <location>
        <begin position="308"/>
        <end position="387"/>
    </location>
</feature>
<dbReference type="Proteomes" id="UP001152747">
    <property type="component" value="Unassembled WGS sequence"/>
</dbReference>
<evidence type="ECO:0000313" key="4">
    <source>
        <dbReference type="EMBL" id="CAI5449106.1"/>
    </source>
</evidence>
<sequence length="430" mass="49057">MNSLLGNTQSETIRKPKHGSKTKRTKSDTRRTKTLRSERLGGHTIAQDQESSTIQESDRGKKKMSKKSTDRVMMSTRVRKHGETSEMQQLSTRTHIDQLHVSTPQPSTPQTSTPLATSREKSNSEKWAGRDVARTFLDRIDTMVARSEFIELKNIQPDLNKCKKWRKNQAKNQSEQYACFDHNIVKHPQNSEEYVNASSINLSNISKPIIIGQIPKKENFEEFWKIIFEANVMLMYVLIGADEIADFFPREVGAYEHFGSMWVNNRKVEKVDNECYRYNVEVLPQGCSNSNQMTIVLQIDWQSQNVPAKFGKTIKSVIEVTSFIPSAPGEDKCMIISKHGAGRAGFFISLCSAISTLNNKHEPKLVEIVKKVREQRPGAVESFKQYTSLYLCLVYYIKKKLNDPKLQQKTVQINEAFKLLLEGAGQSVMQ</sequence>
<evidence type="ECO:0000259" key="3">
    <source>
        <dbReference type="PROSITE" id="PS50056"/>
    </source>
</evidence>